<evidence type="ECO:0000256" key="2">
    <source>
        <dbReference type="ARBA" id="ARBA00022692"/>
    </source>
</evidence>
<organism evidence="11 12">
    <name type="scientific">Vibrio tubiashii</name>
    <dbReference type="NCBI Taxonomy" id="29498"/>
    <lineage>
        <taxon>Bacteria</taxon>
        <taxon>Pseudomonadati</taxon>
        <taxon>Pseudomonadota</taxon>
        <taxon>Gammaproteobacteria</taxon>
        <taxon>Vibrionales</taxon>
        <taxon>Vibrionaceae</taxon>
        <taxon>Vibrio</taxon>
        <taxon>Vibrio oreintalis group</taxon>
    </lineage>
</organism>
<dbReference type="AlphaFoldDB" id="A0AAE5GQQ5"/>
<accession>A0AAE5GQQ5</accession>
<dbReference type="InterPro" id="IPR036640">
    <property type="entry name" value="ABC1_TM_sf"/>
</dbReference>
<dbReference type="InterPro" id="IPR027417">
    <property type="entry name" value="P-loop_NTPase"/>
</dbReference>
<dbReference type="InterPro" id="IPR033838">
    <property type="entry name" value="CvaB_peptidase"/>
</dbReference>
<protein>
    <submittedName>
        <fullName evidence="11">Peptidase domain-containing ABC transporter</fullName>
    </submittedName>
</protein>
<dbReference type="GO" id="GO:0006508">
    <property type="term" value="P:proteolysis"/>
    <property type="evidence" value="ECO:0007669"/>
    <property type="project" value="InterPro"/>
</dbReference>
<comment type="caution">
    <text evidence="11">The sequence shown here is derived from an EMBL/GenBank/DDBJ whole genome shotgun (WGS) entry which is preliminary data.</text>
</comment>
<evidence type="ECO:0000256" key="6">
    <source>
        <dbReference type="ARBA" id="ARBA00023136"/>
    </source>
</evidence>
<feature type="transmembrane region" description="Helical" evidence="7">
    <location>
        <begin position="217"/>
        <end position="244"/>
    </location>
</feature>
<dbReference type="SUPFAM" id="SSF52540">
    <property type="entry name" value="P-loop containing nucleoside triphosphate hydrolases"/>
    <property type="match status" value="1"/>
</dbReference>
<evidence type="ECO:0000256" key="3">
    <source>
        <dbReference type="ARBA" id="ARBA00022741"/>
    </source>
</evidence>
<dbReference type="InterPro" id="IPR017871">
    <property type="entry name" value="ABC_transporter-like_CS"/>
</dbReference>
<keyword evidence="4" id="KW-0067">ATP-binding</keyword>
<dbReference type="Pfam" id="PF00005">
    <property type="entry name" value="ABC_tran"/>
    <property type="match status" value="1"/>
</dbReference>
<dbReference type="PANTHER" id="PTHR24221">
    <property type="entry name" value="ATP-BINDING CASSETTE SUB-FAMILY B"/>
    <property type="match status" value="1"/>
</dbReference>
<dbReference type="Gene3D" id="3.90.70.10">
    <property type="entry name" value="Cysteine proteinases"/>
    <property type="match status" value="1"/>
</dbReference>
<dbReference type="InterPro" id="IPR003593">
    <property type="entry name" value="AAA+_ATPase"/>
</dbReference>
<dbReference type="GO" id="GO:0140359">
    <property type="term" value="F:ABC-type transporter activity"/>
    <property type="evidence" value="ECO:0007669"/>
    <property type="project" value="InterPro"/>
</dbReference>
<feature type="domain" description="ABC transporter" evidence="8">
    <location>
        <begin position="496"/>
        <end position="702"/>
    </location>
</feature>
<keyword evidence="5 7" id="KW-1133">Transmembrane helix</keyword>
<dbReference type="PROSITE" id="PS00211">
    <property type="entry name" value="ABC_TRANSPORTER_1"/>
    <property type="match status" value="1"/>
</dbReference>
<dbReference type="GO" id="GO:0008234">
    <property type="term" value="F:cysteine-type peptidase activity"/>
    <property type="evidence" value="ECO:0007669"/>
    <property type="project" value="InterPro"/>
</dbReference>
<evidence type="ECO:0000313" key="11">
    <source>
        <dbReference type="EMBL" id="NOI81016.1"/>
    </source>
</evidence>
<dbReference type="GO" id="GO:0005524">
    <property type="term" value="F:ATP binding"/>
    <property type="evidence" value="ECO:0007669"/>
    <property type="project" value="UniProtKB-KW"/>
</dbReference>
<evidence type="ECO:0000256" key="4">
    <source>
        <dbReference type="ARBA" id="ARBA00022840"/>
    </source>
</evidence>
<dbReference type="Pfam" id="PF03412">
    <property type="entry name" value="Peptidase_C39"/>
    <property type="match status" value="1"/>
</dbReference>
<dbReference type="EMBL" id="VTXO01000003">
    <property type="protein sequence ID" value="NOI81016.1"/>
    <property type="molecule type" value="Genomic_DNA"/>
</dbReference>
<evidence type="ECO:0000259" key="10">
    <source>
        <dbReference type="PROSITE" id="PS50990"/>
    </source>
</evidence>
<dbReference type="InterPro" id="IPR039421">
    <property type="entry name" value="Type_1_exporter"/>
</dbReference>
<dbReference type="Pfam" id="PF00664">
    <property type="entry name" value="ABC_membrane"/>
    <property type="match status" value="1"/>
</dbReference>
<dbReference type="SUPFAM" id="SSF90123">
    <property type="entry name" value="ABC transporter transmembrane region"/>
    <property type="match status" value="1"/>
</dbReference>
<dbReference type="InterPro" id="IPR003439">
    <property type="entry name" value="ABC_transporter-like_ATP-bd"/>
</dbReference>
<dbReference type="GO" id="GO:0005886">
    <property type="term" value="C:plasma membrane"/>
    <property type="evidence" value="ECO:0007669"/>
    <property type="project" value="UniProtKB-SubCell"/>
</dbReference>
<dbReference type="RefSeq" id="WP_171321830.1">
    <property type="nucleotide sequence ID" value="NZ_VTXO01000003.1"/>
</dbReference>
<feature type="domain" description="Peptidase C39" evidence="10">
    <location>
        <begin position="31"/>
        <end position="150"/>
    </location>
</feature>
<reference evidence="11 12" key="1">
    <citation type="submission" date="2019-08" db="EMBL/GenBank/DDBJ databases">
        <title>Draft genome sequencing and comparative genomics of hatchery-associated Vibrios.</title>
        <authorList>
            <person name="Kehlet-Delgado H."/>
            <person name="Mueller R.S."/>
        </authorList>
    </citation>
    <scope>NUCLEOTIDE SEQUENCE [LARGE SCALE GENOMIC DNA]</scope>
    <source>
        <strain evidence="11 12">01-65-5-1</strain>
    </source>
</reference>
<comment type="subcellular location">
    <subcellularLocation>
        <location evidence="1">Cell membrane</location>
        <topology evidence="1">Multi-pass membrane protein</topology>
    </subcellularLocation>
</comment>
<feature type="transmembrane region" description="Helical" evidence="7">
    <location>
        <begin position="418"/>
        <end position="443"/>
    </location>
</feature>
<evidence type="ECO:0000259" key="9">
    <source>
        <dbReference type="PROSITE" id="PS50929"/>
    </source>
</evidence>
<evidence type="ECO:0000256" key="1">
    <source>
        <dbReference type="ARBA" id="ARBA00004651"/>
    </source>
</evidence>
<evidence type="ECO:0000256" key="5">
    <source>
        <dbReference type="ARBA" id="ARBA00022989"/>
    </source>
</evidence>
<keyword evidence="6 7" id="KW-0472">Membrane</keyword>
<feature type="domain" description="ABC transmembrane type-1" evidence="9">
    <location>
        <begin position="184"/>
        <end position="463"/>
    </location>
</feature>
<keyword evidence="3" id="KW-0547">Nucleotide-binding</keyword>
<feature type="transmembrane region" description="Helical" evidence="7">
    <location>
        <begin position="320"/>
        <end position="340"/>
    </location>
</feature>
<dbReference type="Proteomes" id="UP000572722">
    <property type="component" value="Unassembled WGS sequence"/>
</dbReference>
<feature type="transmembrane region" description="Helical" evidence="7">
    <location>
        <begin position="180"/>
        <end position="202"/>
    </location>
</feature>
<keyword evidence="2 7" id="KW-0812">Transmembrane</keyword>
<dbReference type="PROSITE" id="PS50893">
    <property type="entry name" value="ABC_TRANSPORTER_2"/>
    <property type="match status" value="1"/>
</dbReference>
<evidence type="ECO:0000256" key="7">
    <source>
        <dbReference type="SAM" id="Phobius"/>
    </source>
</evidence>
<dbReference type="PROSITE" id="PS50990">
    <property type="entry name" value="PEPTIDASE_C39"/>
    <property type="match status" value="1"/>
</dbReference>
<dbReference type="SMART" id="SM00382">
    <property type="entry name" value="AAA"/>
    <property type="match status" value="1"/>
</dbReference>
<sequence length="702" mass="78494">MLNLPKSAVKSLNPTELLSFSSLKSVPLITQSEMSECGLACLAMICSYYGFKVDIASLRKHTLSATQGMSLKDIMDIGSGLQLSSRAVKCDLEDLRHLSTPCILHWDLDHFVVLTKVTRNAVIVNDPAVGKRKLGLEEVSKSFTGVALELTPSASFKKKDSQVTMKISQLWERIEGFKRALVSLVCLSVVMQFAALISPYYMQWVIDSVLLSNDQPLLLVLAIGFMLLLFVQVSVSTLRSWFILKFNSMMSIQMGANLFHHLLRLPISYFERRHIGDIVSRFGSIASIRNMLTTGLVESLIDGLMAVVVVVMMFLYNAKLAAIVIAVVATSYAVQLAFYYPNRRLTAELILVSAKEDSNFLETLRAMQTIKLFSNETNRQNMWLNRFAEVVNAEIKLGRIQIAESHVNKLLFGVENILVVYFGALAVMEAQLTVGMLIAFIAYKTQFTTSMTNFIDKLFSFKLLELHLERLSDIVFEAREIVPSSAVLPKQLSGHICFDNVSFRYADNLDWVLHKVSFEVMPGESVALVGPSGSGKTTIMKLLLGILTVDEGSIYVDGVKISDVALPDYRGRFGSVMQDDALFSGTLCENITMFESDYDFERLEQSCLQANILDDIKKLPLGFHSLVGDMGNSFSGGQLQRIFLARALYKQPQVLCLDEATSHLDADNEHQINFNIRQMNMTRLIIAHRKETIATADRVIRL</sequence>
<dbReference type="InterPro" id="IPR005074">
    <property type="entry name" value="Peptidase_C39"/>
</dbReference>
<dbReference type="PANTHER" id="PTHR24221:SF606">
    <property type="entry name" value="COLICIN V SECRETION-PROCESSING ATP-BINDING PROTEIN"/>
    <property type="match status" value="1"/>
</dbReference>
<dbReference type="InterPro" id="IPR011527">
    <property type="entry name" value="ABC1_TM_dom"/>
</dbReference>
<dbReference type="CDD" id="cd18567">
    <property type="entry name" value="ABC_6TM_CvaB_RaxB_like"/>
    <property type="match status" value="1"/>
</dbReference>
<dbReference type="PROSITE" id="PS50929">
    <property type="entry name" value="ABC_TM1F"/>
    <property type="match status" value="1"/>
</dbReference>
<dbReference type="GO" id="GO:0034040">
    <property type="term" value="F:ATPase-coupled lipid transmembrane transporter activity"/>
    <property type="evidence" value="ECO:0007669"/>
    <property type="project" value="TreeGrafter"/>
</dbReference>
<proteinExistence type="predicted"/>
<evidence type="ECO:0000313" key="12">
    <source>
        <dbReference type="Proteomes" id="UP000572722"/>
    </source>
</evidence>
<dbReference type="GO" id="GO:0016887">
    <property type="term" value="F:ATP hydrolysis activity"/>
    <property type="evidence" value="ECO:0007669"/>
    <property type="project" value="InterPro"/>
</dbReference>
<dbReference type="Gene3D" id="3.40.50.300">
    <property type="entry name" value="P-loop containing nucleotide triphosphate hydrolases"/>
    <property type="match status" value="1"/>
</dbReference>
<feature type="transmembrane region" description="Helical" evidence="7">
    <location>
        <begin position="291"/>
        <end position="314"/>
    </location>
</feature>
<dbReference type="Gene3D" id="1.20.1560.10">
    <property type="entry name" value="ABC transporter type 1, transmembrane domain"/>
    <property type="match status" value="1"/>
</dbReference>
<evidence type="ECO:0000259" key="8">
    <source>
        <dbReference type="PROSITE" id="PS50893"/>
    </source>
</evidence>
<name>A0AAE5GQQ5_9VIBR</name>
<dbReference type="CDD" id="cd02419">
    <property type="entry name" value="Peptidase_C39C"/>
    <property type="match status" value="1"/>
</dbReference>
<gene>
    <name evidence="11" type="ORF">F0237_10110</name>
</gene>